<dbReference type="Gene3D" id="3.40.50.12500">
    <property type="match status" value="1"/>
</dbReference>
<dbReference type="RefSeq" id="WP_092887855.1">
    <property type="nucleotide sequence ID" value="NZ_CP061498.1"/>
</dbReference>
<dbReference type="EMBL" id="FNOM01000004">
    <property type="protein sequence ID" value="SDW94766.1"/>
    <property type="molecule type" value="Genomic_DNA"/>
</dbReference>
<dbReference type="InterPro" id="IPR052186">
    <property type="entry name" value="Hydantoin_racemase-like"/>
</dbReference>
<reference evidence="2 3" key="1">
    <citation type="submission" date="2016-10" db="EMBL/GenBank/DDBJ databases">
        <authorList>
            <person name="de Groot N.N."/>
        </authorList>
    </citation>
    <scope>NUCLEOTIDE SEQUENCE [LARGE SCALE GENOMIC DNA]</scope>
    <source>
        <strain evidence="2 3">CGMCC 1.8894</strain>
    </source>
</reference>
<dbReference type="PANTHER" id="PTHR28047:SF5">
    <property type="entry name" value="PROTEIN DCG1"/>
    <property type="match status" value="1"/>
</dbReference>
<gene>
    <name evidence="2" type="ORF">SAMN04488238_104272</name>
</gene>
<dbReference type="Proteomes" id="UP000198539">
    <property type="component" value="Unassembled WGS sequence"/>
</dbReference>
<dbReference type="OrthoDB" id="9791723at2"/>
<dbReference type="PANTHER" id="PTHR28047">
    <property type="entry name" value="PROTEIN DCG1"/>
    <property type="match status" value="1"/>
</dbReference>
<dbReference type="GO" id="GO:0047661">
    <property type="term" value="F:amino-acid racemase activity"/>
    <property type="evidence" value="ECO:0007669"/>
    <property type="project" value="InterPro"/>
</dbReference>
<accession>A0A1H2XPU4</accession>
<proteinExistence type="inferred from homology"/>
<dbReference type="Pfam" id="PF01177">
    <property type="entry name" value="Asp_Glu_race"/>
    <property type="match status" value="1"/>
</dbReference>
<evidence type="ECO:0000313" key="2">
    <source>
        <dbReference type="EMBL" id="SDW94766.1"/>
    </source>
</evidence>
<dbReference type="AlphaFoldDB" id="A0A1H2XPU4"/>
<comment type="similarity">
    <text evidence="1">Belongs to the HyuE racemase family.</text>
</comment>
<dbReference type="InterPro" id="IPR053714">
    <property type="entry name" value="Iso_Racemase_Enz_sf"/>
</dbReference>
<protein>
    <submittedName>
        <fullName evidence="2">Allantoin racemase</fullName>
    </submittedName>
</protein>
<dbReference type="STRING" id="564137.SAMN04488238_104272"/>
<dbReference type="InterPro" id="IPR015942">
    <property type="entry name" value="Asp/Glu/hydantoin_racemase"/>
</dbReference>
<organism evidence="2 3">
    <name type="scientific">Roseicitreum antarcticum</name>
    <dbReference type="NCBI Taxonomy" id="564137"/>
    <lineage>
        <taxon>Bacteria</taxon>
        <taxon>Pseudomonadati</taxon>
        <taxon>Pseudomonadota</taxon>
        <taxon>Alphaproteobacteria</taxon>
        <taxon>Rhodobacterales</taxon>
        <taxon>Paracoccaceae</taxon>
        <taxon>Roseicitreum</taxon>
    </lineage>
</organism>
<evidence type="ECO:0000313" key="3">
    <source>
        <dbReference type="Proteomes" id="UP000198539"/>
    </source>
</evidence>
<keyword evidence="3" id="KW-1185">Reference proteome</keyword>
<evidence type="ECO:0000256" key="1">
    <source>
        <dbReference type="ARBA" id="ARBA00038414"/>
    </source>
</evidence>
<name>A0A1H2XPU4_9RHOB</name>
<sequence>MRLLVVNPNTSAGVTRRIDAAAQAAAHEGEMIRTVPAAFGPALIVTPEDAAHAMDGVLAAVEAHQAGMDGIILASFGDTGIEAVRARTTLPVAGIAHAAISRAVAYGRQFSIVSFSPQVSPSLREIVAHYQMAAHLRDVAVLADGQWSDPGAIQDELAAPLLRLCQDTAAAGGIGSIVLGGGPLAGLAQRFAPHVGLPLIDGTTEAVVQLRARLAATAPERSR</sequence>